<dbReference type="PROSITE" id="PS50109">
    <property type="entry name" value="HIS_KIN"/>
    <property type="match status" value="1"/>
</dbReference>
<organism evidence="7 8">
    <name type="scientific">Solemya velesiana gill symbiont</name>
    <dbReference type="NCBI Taxonomy" id="1918948"/>
    <lineage>
        <taxon>Bacteria</taxon>
        <taxon>Pseudomonadati</taxon>
        <taxon>Pseudomonadota</taxon>
        <taxon>Gammaproteobacteria</taxon>
        <taxon>sulfur-oxidizing symbionts</taxon>
    </lineage>
</organism>
<dbReference type="InterPro" id="IPR000014">
    <property type="entry name" value="PAS"/>
</dbReference>
<protein>
    <recommendedName>
        <fullName evidence="2">histidine kinase</fullName>
        <ecNumber evidence="2">2.7.13.3</ecNumber>
    </recommendedName>
</protein>
<keyword evidence="3" id="KW-1133">Transmembrane helix</keyword>
<keyword evidence="3" id="KW-0472">Membrane</keyword>
<dbReference type="InterPro" id="IPR000700">
    <property type="entry name" value="PAS-assoc_C"/>
</dbReference>
<dbReference type="AlphaFoldDB" id="A0A1T2KV39"/>
<dbReference type="PROSITE" id="PS50112">
    <property type="entry name" value="PAS"/>
    <property type="match status" value="1"/>
</dbReference>
<dbReference type="CDD" id="cd00130">
    <property type="entry name" value="PAS"/>
    <property type="match status" value="1"/>
</dbReference>
<name>A0A1T2KV39_9GAMM</name>
<evidence type="ECO:0000259" key="6">
    <source>
        <dbReference type="PROSITE" id="PS50113"/>
    </source>
</evidence>
<evidence type="ECO:0000256" key="2">
    <source>
        <dbReference type="ARBA" id="ARBA00012438"/>
    </source>
</evidence>
<keyword evidence="3" id="KW-0812">Transmembrane</keyword>
<dbReference type="EMBL" id="MPRJ01000028">
    <property type="protein sequence ID" value="OOZ36719.1"/>
    <property type="molecule type" value="Genomic_DNA"/>
</dbReference>
<dbReference type="SUPFAM" id="SSF55874">
    <property type="entry name" value="ATPase domain of HSP90 chaperone/DNA topoisomerase II/histidine kinase"/>
    <property type="match status" value="1"/>
</dbReference>
<dbReference type="EC" id="2.7.13.3" evidence="2"/>
<dbReference type="PROSITE" id="PS50113">
    <property type="entry name" value="PAC"/>
    <property type="match status" value="1"/>
</dbReference>
<dbReference type="InterPro" id="IPR036890">
    <property type="entry name" value="HATPase_C_sf"/>
</dbReference>
<evidence type="ECO:0000259" key="5">
    <source>
        <dbReference type="PROSITE" id="PS50112"/>
    </source>
</evidence>
<dbReference type="Pfam" id="PF13426">
    <property type="entry name" value="PAS_9"/>
    <property type="match status" value="1"/>
</dbReference>
<feature type="domain" description="Histidine kinase" evidence="4">
    <location>
        <begin position="321"/>
        <end position="453"/>
    </location>
</feature>
<sequence length="453" mass="51423">MGDVRGGVGVIVPMTHYYQEQAKAVNALLWTHGGIWILGLGGIAYICRQNIKRAVEHHRAQSVLQESEVRFRTLVENAVDAFFLIDVNGDIRDVNTRACESLGYSRDELLTLNVSDFDVDFPKDKLDQFIQLVEDQGTQTAEGTHKRKDGDQFPVEVRVGPIEIERQPHLMAQVRDISERKEAETRRQRDEVRLAAQYDLAMYHAENERDLIEYAIEEGVRLTRSTGTYLHFFHHESREIELYTWSKGVLEICTALEEKHYQLEMAGIWADCLREGKPAIHNDYPGMEGKKGLPEEIPPLIERTLELAAVDYDLKKKYDFRNIEIVRETGDDLPLVPCIASEMQQVLLNLLRNSAQALFEQKERGEHARITLTTCKEDGMFKIVVEDDGPGMDEETTHRVFEPFFTTRPVGQGTGLGLSVSYFIVCEEHGGRMSVDSVPGQGTAISIYLPLEA</sequence>
<dbReference type="InterPro" id="IPR003018">
    <property type="entry name" value="GAF"/>
</dbReference>
<reference evidence="7 8" key="1">
    <citation type="submission" date="2016-11" db="EMBL/GenBank/DDBJ databases">
        <title>Mixed transmission modes and dynamic genome evolution in an obligate animal-bacterial symbiosis.</title>
        <authorList>
            <person name="Russell S.L."/>
            <person name="Corbett-Detig R.B."/>
            <person name="Cavanaugh C.M."/>
        </authorList>
    </citation>
    <scope>NUCLEOTIDE SEQUENCE [LARGE SCALE GENOMIC DNA]</scope>
    <source>
        <strain evidence="7">Se-Cadez</strain>
    </source>
</reference>
<dbReference type="GO" id="GO:0005524">
    <property type="term" value="F:ATP binding"/>
    <property type="evidence" value="ECO:0007669"/>
    <property type="project" value="UniProtKB-KW"/>
</dbReference>
<dbReference type="PANTHER" id="PTHR43065:SF42">
    <property type="entry name" value="TWO-COMPONENT SENSOR PPRA"/>
    <property type="match status" value="1"/>
</dbReference>
<comment type="caution">
    <text evidence="7">The sequence shown here is derived from an EMBL/GenBank/DDBJ whole genome shotgun (WGS) entry which is preliminary data.</text>
</comment>
<dbReference type="GO" id="GO:0004673">
    <property type="term" value="F:protein histidine kinase activity"/>
    <property type="evidence" value="ECO:0007669"/>
    <property type="project" value="UniProtKB-EC"/>
</dbReference>
<dbReference type="Proteomes" id="UP000190896">
    <property type="component" value="Unassembled WGS sequence"/>
</dbReference>
<feature type="domain" description="PAC" evidence="6">
    <location>
        <begin position="139"/>
        <end position="189"/>
    </location>
</feature>
<proteinExistence type="predicted"/>
<feature type="domain" description="PAS" evidence="5">
    <location>
        <begin position="67"/>
        <end position="110"/>
    </location>
</feature>
<dbReference type="SMART" id="SM00091">
    <property type="entry name" value="PAS"/>
    <property type="match status" value="1"/>
</dbReference>
<evidence type="ECO:0000259" key="4">
    <source>
        <dbReference type="PROSITE" id="PS50109"/>
    </source>
</evidence>
<dbReference type="Pfam" id="PF02518">
    <property type="entry name" value="HATPase_c"/>
    <property type="match status" value="1"/>
</dbReference>
<comment type="catalytic activity">
    <reaction evidence="1">
        <text>ATP + protein L-histidine = ADP + protein N-phospho-L-histidine.</text>
        <dbReference type="EC" id="2.7.13.3"/>
    </reaction>
</comment>
<dbReference type="InterPro" id="IPR035965">
    <property type="entry name" value="PAS-like_dom_sf"/>
</dbReference>
<dbReference type="Gene3D" id="3.30.450.20">
    <property type="entry name" value="PAS domain"/>
    <property type="match status" value="1"/>
</dbReference>
<dbReference type="SUPFAM" id="SSF55785">
    <property type="entry name" value="PYP-like sensor domain (PAS domain)"/>
    <property type="match status" value="1"/>
</dbReference>
<feature type="transmembrane region" description="Helical" evidence="3">
    <location>
        <begin position="27"/>
        <end position="47"/>
    </location>
</feature>
<dbReference type="Gene3D" id="3.30.565.10">
    <property type="entry name" value="Histidine kinase-like ATPase, C-terminal domain"/>
    <property type="match status" value="1"/>
</dbReference>
<dbReference type="PANTHER" id="PTHR43065">
    <property type="entry name" value="SENSOR HISTIDINE KINASE"/>
    <property type="match status" value="1"/>
</dbReference>
<dbReference type="NCBIfam" id="TIGR00229">
    <property type="entry name" value="sensory_box"/>
    <property type="match status" value="1"/>
</dbReference>
<accession>A0A1T2KV39</accession>
<dbReference type="InterPro" id="IPR003594">
    <property type="entry name" value="HATPase_dom"/>
</dbReference>
<dbReference type="Pfam" id="PF13185">
    <property type="entry name" value="GAF_2"/>
    <property type="match status" value="1"/>
</dbReference>
<gene>
    <name evidence="7" type="ORF">BOW51_05800</name>
</gene>
<dbReference type="GO" id="GO:0000160">
    <property type="term" value="P:phosphorelay signal transduction system"/>
    <property type="evidence" value="ECO:0007669"/>
    <property type="project" value="UniProtKB-KW"/>
</dbReference>
<dbReference type="InterPro" id="IPR005467">
    <property type="entry name" value="His_kinase_dom"/>
</dbReference>
<evidence type="ECO:0000313" key="8">
    <source>
        <dbReference type="Proteomes" id="UP000190896"/>
    </source>
</evidence>
<keyword evidence="8" id="KW-1185">Reference proteome</keyword>
<dbReference type="InterPro" id="IPR004358">
    <property type="entry name" value="Sig_transdc_His_kin-like_C"/>
</dbReference>
<evidence type="ECO:0000256" key="3">
    <source>
        <dbReference type="SAM" id="Phobius"/>
    </source>
</evidence>
<dbReference type="GO" id="GO:0006355">
    <property type="term" value="P:regulation of DNA-templated transcription"/>
    <property type="evidence" value="ECO:0007669"/>
    <property type="project" value="InterPro"/>
</dbReference>
<dbReference type="SMART" id="SM00387">
    <property type="entry name" value="HATPase_c"/>
    <property type="match status" value="1"/>
</dbReference>
<evidence type="ECO:0000256" key="1">
    <source>
        <dbReference type="ARBA" id="ARBA00000085"/>
    </source>
</evidence>
<dbReference type="PRINTS" id="PR00344">
    <property type="entry name" value="BCTRLSENSOR"/>
</dbReference>
<evidence type="ECO:0000313" key="7">
    <source>
        <dbReference type="EMBL" id="OOZ36719.1"/>
    </source>
</evidence>